<feature type="domain" description="Ricin B lectin" evidence="2">
    <location>
        <begin position="65"/>
        <end position="139"/>
    </location>
</feature>
<protein>
    <recommendedName>
        <fullName evidence="2">Ricin B lectin domain-containing protein</fullName>
    </recommendedName>
</protein>
<evidence type="ECO:0000256" key="1">
    <source>
        <dbReference type="SAM" id="SignalP"/>
    </source>
</evidence>
<dbReference type="Gene3D" id="2.80.10.50">
    <property type="match status" value="1"/>
</dbReference>
<gene>
    <name evidence="3" type="ORF">SAMN05216167_10496</name>
</gene>
<dbReference type="InterPro" id="IPR035992">
    <property type="entry name" value="Ricin_B-like_lectins"/>
</dbReference>
<dbReference type="Pfam" id="PF14200">
    <property type="entry name" value="RicinB_lectin_2"/>
    <property type="match status" value="1"/>
</dbReference>
<dbReference type="SUPFAM" id="SSF50370">
    <property type="entry name" value="Ricin B-like lectins"/>
    <property type="match status" value="1"/>
</dbReference>
<dbReference type="AlphaFoldDB" id="A0A1I1QYP3"/>
<dbReference type="RefSeq" id="WP_093826470.1">
    <property type="nucleotide sequence ID" value="NZ_FOLQ01000004.1"/>
</dbReference>
<feature type="signal peptide" evidence="1">
    <location>
        <begin position="1"/>
        <end position="22"/>
    </location>
</feature>
<name>A0A1I1QYP3_9BACT</name>
<dbReference type="InterPro" id="IPR000772">
    <property type="entry name" value="Ricin_B_lectin"/>
</dbReference>
<organism evidence="3 4">
    <name type="scientific">Spirosoma endophyticum</name>
    <dbReference type="NCBI Taxonomy" id="662367"/>
    <lineage>
        <taxon>Bacteria</taxon>
        <taxon>Pseudomonadati</taxon>
        <taxon>Bacteroidota</taxon>
        <taxon>Cytophagia</taxon>
        <taxon>Cytophagales</taxon>
        <taxon>Cytophagaceae</taxon>
        <taxon>Spirosoma</taxon>
    </lineage>
</organism>
<keyword evidence="1" id="KW-0732">Signal</keyword>
<dbReference type="EMBL" id="FOLQ01000004">
    <property type="protein sequence ID" value="SFD25008.1"/>
    <property type="molecule type" value="Genomic_DNA"/>
</dbReference>
<feature type="chain" id="PRO_5011612128" description="Ricin B lectin domain-containing protein" evidence="1">
    <location>
        <begin position="23"/>
        <end position="170"/>
    </location>
</feature>
<sequence length="170" mass="19075">MKTGHIYFSLILFCLIVPASFAQTIKGHYAIKNTQTGLLLRVQDAKKANGTPIVAYSPVNWKCVTWDFMHIEGDTYQLRNLFTSKTLQPEDSAPGDGINLEQQPLVTAQTNQEYEFIPTGKATYRIKLKGTDLYITPSDSKGSVNSRITLAKKADSKAQLWTIYEQDPEI</sequence>
<evidence type="ECO:0000313" key="3">
    <source>
        <dbReference type="EMBL" id="SFD25008.1"/>
    </source>
</evidence>
<accession>A0A1I1QYP3</accession>
<proteinExistence type="predicted"/>
<dbReference type="OrthoDB" id="2285436at2"/>
<evidence type="ECO:0000259" key="2">
    <source>
        <dbReference type="Pfam" id="PF14200"/>
    </source>
</evidence>
<evidence type="ECO:0000313" key="4">
    <source>
        <dbReference type="Proteomes" id="UP000198598"/>
    </source>
</evidence>
<dbReference type="CDD" id="cd00161">
    <property type="entry name" value="beta-trefoil_Ricin-like"/>
    <property type="match status" value="1"/>
</dbReference>
<reference evidence="3 4" key="1">
    <citation type="submission" date="2016-10" db="EMBL/GenBank/DDBJ databases">
        <authorList>
            <person name="de Groot N.N."/>
        </authorList>
    </citation>
    <scope>NUCLEOTIDE SEQUENCE [LARGE SCALE GENOMIC DNA]</scope>
    <source>
        <strain evidence="3 4">DSM 26130</strain>
    </source>
</reference>
<dbReference type="Proteomes" id="UP000198598">
    <property type="component" value="Unassembled WGS sequence"/>
</dbReference>
<keyword evidence="4" id="KW-1185">Reference proteome</keyword>